<accession>A0A1Y1YTU9</accession>
<keyword evidence="3" id="KW-1185">Reference proteome</keyword>
<evidence type="ECO:0000256" key="1">
    <source>
        <dbReference type="SAM" id="MobiDB-lite"/>
    </source>
</evidence>
<dbReference type="AlphaFoldDB" id="A0A1Y1YTU9"/>
<feature type="region of interest" description="Disordered" evidence="1">
    <location>
        <begin position="19"/>
        <end position="68"/>
    </location>
</feature>
<comment type="caution">
    <text evidence="2">The sequence shown here is derived from an EMBL/GenBank/DDBJ whole genome shotgun (WGS) entry which is preliminary data.</text>
</comment>
<sequence>MQYLKRSTARDFRIQVQNIHDSDISESDEDLKKMDLDAEENTADVDGQEDEHGQSSSHPSGKRQRVGA</sequence>
<feature type="compositionally biased region" description="Acidic residues" evidence="1">
    <location>
        <begin position="37"/>
        <end position="49"/>
    </location>
</feature>
<name>A0A1Y1YTU9_9FUNG</name>
<evidence type="ECO:0000313" key="2">
    <source>
        <dbReference type="EMBL" id="ORY01389.1"/>
    </source>
</evidence>
<evidence type="ECO:0000313" key="3">
    <source>
        <dbReference type="Proteomes" id="UP000193498"/>
    </source>
</evidence>
<dbReference type="Proteomes" id="UP000193498">
    <property type="component" value="Unassembled WGS sequence"/>
</dbReference>
<reference evidence="2 3" key="1">
    <citation type="submission" date="2016-07" db="EMBL/GenBank/DDBJ databases">
        <title>Pervasive Adenine N6-methylation of Active Genes in Fungi.</title>
        <authorList>
            <consortium name="DOE Joint Genome Institute"/>
            <person name="Mondo S.J."/>
            <person name="Dannebaum R.O."/>
            <person name="Kuo R.C."/>
            <person name="Labutti K."/>
            <person name="Haridas S."/>
            <person name="Kuo A."/>
            <person name="Salamov A."/>
            <person name="Ahrendt S.R."/>
            <person name="Lipzen A."/>
            <person name="Sullivan W."/>
            <person name="Andreopoulos W.B."/>
            <person name="Clum A."/>
            <person name="Lindquist E."/>
            <person name="Daum C."/>
            <person name="Ramamoorthy G.K."/>
            <person name="Gryganskyi A."/>
            <person name="Culley D."/>
            <person name="Magnuson J.K."/>
            <person name="James T.Y."/>
            <person name="O'Malley M.A."/>
            <person name="Stajich J.E."/>
            <person name="Spatafora J.W."/>
            <person name="Visel A."/>
            <person name="Grigoriev I.V."/>
        </authorList>
    </citation>
    <scope>NUCLEOTIDE SEQUENCE [LARGE SCALE GENOMIC DNA]</scope>
    <source>
        <strain evidence="2 3">CBS 931.73</strain>
    </source>
</reference>
<gene>
    <name evidence="2" type="ORF">K493DRAFT_312446</name>
</gene>
<proteinExistence type="predicted"/>
<dbReference type="InParanoid" id="A0A1Y1YTU9"/>
<dbReference type="EMBL" id="MCFE01000070">
    <property type="protein sequence ID" value="ORY01389.1"/>
    <property type="molecule type" value="Genomic_DNA"/>
</dbReference>
<protein>
    <submittedName>
        <fullName evidence="2">Uncharacterized protein</fullName>
    </submittedName>
</protein>
<organism evidence="2 3">
    <name type="scientific">Basidiobolus meristosporus CBS 931.73</name>
    <dbReference type="NCBI Taxonomy" id="1314790"/>
    <lineage>
        <taxon>Eukaryota</taxon>
        <taxon>Fungi</taxon>
        <taxon>Fungi incertae sedis</taxon>
        <taxon>Zoopagomycota</taxon>
        <taxon>Entomophthoromycotina</taxon>
        <taxon>Basidiobolomycetes</taxon>
        <taxon>Basidiobolales</taxon>
        <taxon>Basidiobolaceae</taxon>
        <taxon>Basidiobolus</taxon>
    </lineage>
</organism>